<dbReference type="OrthoDB" id="6166816at2"/>
<dbReference type="Proteomes" id="UP000235803">
    <property type="component" value="Unassembled WGS sequence"/>
</dbReference>
<comment type="caution">
    <text evidence="1">The sequence shown here is derived from an EMBL/GenBank/DDBJ whole genome shotgun (WGS) entry which is preliminary data.</text>
</comment>
<keyword evidence="2" id="KW-1185">Reference proteome</keyword>
<evidence type="ECO:0008006" key="3">
    <source>
        <dbReference type="Google" id="ProtNLM"/>
    </source>
</evidence>
<protein>
    <recommendedName>
        <fullName evidence="3">Phasin domain-containing protein</fullName>
    </recommendedName>
</protein>
<reference evidence="1 2" key="1">
    <citation type="submission" date="2018-01" db="EMBL/GenBank/DDBJ databases">
        <title>Halomonas endophytica sp. nov., isolated from storage liquid in the stems of Populus euphratica.</title>
        <authorList>
            <person name="Chen C."/>
        </authorList>
    </citation>
    <scope>NUCLEOTIDE SEQUENCE [LARGE SCALE GENOMIC DNA]</scope>
    <source>
        <strain evidence="1 2">MC28</strain>
    </source>
</reference>
<evidence type="ECO:0000313" key="1">
    <source>
        <dbReference type="EMBL" id="PMR72766.1"/>
    </source>
</evidence>
<dbReference type="RefSeq" id="WP_102655187.1">
    <property type="nucleotide sequence ID" value="NZ_PNRF01000042.1"/>
</dbReference>
<accession>A0A2N7TX63</accession>
<gene>
    <name evidence="1" type="ORF">C1H69_20185</name>
</gene>
<proteinExistence type="predicted"/>
<dbReference type="EMBL" id="PNRF01000042">
    <property type="protein sequence ID" value="PMR72766.1"/>
    <property type="molecule type" value="Genomic_DNA"/>
</dbReference>
<dbReference type="AlphaFoldDB" id="A0A2N7TX63"/>
<organism evidence="1 2">
    <name type="scientific">Billgrantia endophytica</name>
    <dbReference type="NCBI Taxonomy" id="2033802"/>
    <lineage>
        <taxon>Bacteria</taxon>
        <taxon>Pseudomonadati</taxon>
        <taxon>Pseudomonadota</taxon>
        <taxon>Gammaproteobacteria</taxon>
        <taxon>Oceanospirillales</taxon>
        <taxon>Halomonadaceae</taxon>
        <taxon>Billgrantia</taxon>
    </lineage>
</organism>
<evidence type="ECO:0000313" key="2">
    <source>
        <dbReference type="Proteomes" id="UP000235803"/>
    </source>
</evidence>
<sequence length="117" mass="13917">MTKRQSDPPITPLEASRPMVEWWTQQLTQGITPMARMQLAWMESLSEIMQQEARFFTALAESSQRLAKCYEHSKGDPMKMNECYREIAQEIAEQHMQRMEHVTTLSHDFRQQLWEEI</sequence>
<name>A0A2N7TX63_9GAMM</name>